<evidence type="ECO:0000259" key="14">
    <source>
        <dbReference type="PROSITE" id="PS50025"/>
    </source>
</evidence>
<feature type="disulfide bond" evidence="11">
    <location>
        <begin position="1962"/>
        <end position="1971"/>
    </location>
</feature>
<keyword evidence="8" id="KW-0325">Glycoprotein</keyword>
<reference evidence="18" key="1">
    <citation type="journal article" date="2013" name="Genetics">
        <title>The draft genome and transcriptome of Panagrellus redivivus are shaped by the harsh demands of a free-living lifestyle.</title>
        <authorList>
            <person name="Srinivasan J."/>
            <person name="Dillman A.R."/>
            <person name="Macchietto M.G."/>
            <person name="Heikkinen L."/>
            <person name="Lakso M."/>
            <person name="Fracchia K.M."/>
            <person name="Antoshechkin I."/>
            <person name="Mortazavi A."/>
            <person name="Wong G."/>
            <person name="Sternberg P.W."/>
        </authorList>
    </citation>
    <scope>NUCLEOTIDE SEQUENCE [LARGE SCALE GENOMIC DNA]</scope>
    <source>
        <strain evidence="18">MT8872</strain>
    </source>
</reference>
<feature type="disulfide bond" evidence="11">
    <location>
        <begin position="2010"/>
        <end position="2019"/>
    </location>
</feature>
<dbReference type="CDD" id="cd00110">
    <property type="entry name" value="LamG"/>
    <property type="match status" value="5"/>
</dbReference>
<feature type="domain" description="Laminin EGF-like" evidence="15">
    <location>
        <begin position="435"/>
        <end position="479"/>
    </location>
</feature>
<feature type="disulfide bond" evidence="11">
    <location>
        <begin position="530"/>
        <end position="547"/>
    </location>
</feature>
<dbReference type="Gene3D" id="2.60.120.260">
    <property type="entry name" value="Galactose-binding domain-like"/>
    <property type="match status" value="1"/>
</dbReference>
<dbReference type="InterPro" id="IPR002049">
    <property type="entry name" value="LE_dom"/>
</dbReference>
<dbReference type="FunFam" id="2.10.25.10:FF:000090">
    <property type="entry name" value="laminin subunit alpha"/>
    <property type="match status" value="2"/>
</dbReference>
<keyword evidence="3" id="KW-0272">Extracellular matrix</keyword>
<feature type="disulfide bond" evidence="11">
    <location>
        <begin position="1572"/>
        <end position="1581"/>
    </location>
</feature>
<dbReference type="Gene3D" id="2.10.25.10">
    <property type="entry name" value="Laminin"/>
    <property type="match status" value="20"/>
</dbReference>
<feature type="disulfide bond" evidence="11">
    <location>
        <begin position="2106"/>
        <end position="2115"/>
    </location>
</feature>
<feature type="domain" description="Laminin EGF-like" evidence="15">
    <location>
        <begin position="711"/>
        <end position="765"/>
    </location>
</feature>
<feature type="disulfide bond" evidence="11">
    <location>
        <begin position="1414"/>
        <end position="1431"/>
    </location>
</feature>
<feature type="disulfide bond" evidence="11">
    <location>
        <begin position="2085"/>
        <end position="2097"/>
    </location>
</feature>
<keyword evidence="2" id="KW-0964">Secreted</keyword>
<dbReference type="SMART" id="SM00181">
    <property type="entry name" value="EGF"/>
    <property type="match status" value="14"/>
</dbReference>
<feature type="domain" description="Laminin EGF-like" evidence="15">
    <location>
        <begin position="620"/>
        <end position="665"/>
    </location>
</feature>
<feature type="domain" description="Laminin EGF-like" evidence="15">
    <location>
        <begin position="2085"/>
        <end position="2132"/>
    </location>
</feature>
<feature type="disulfide bond" evidence="11">
    <location>
        <begin position="622"/>
        <end position="639"/>
    </location>
</feature>
<feature type="disulfide bond" evidence="11">
    <location>
        <begin position="1553"/>
        <end position="1570"/>
    </location>
</feature>
<dbReference type="FunFam" id="2.10.25.10:FF:000188">
    <property type="entry name" value="Laminin subunit gamma 2"/>
    <property type="match status" value="1"/>
</dbReference>
<dbReference type="PROSITE" id="PS01248">
    <property type="entry name" value="EGF_LAM_1"/>
    <property type="match status" value="6"/>
</dbReference>
<dbReference type="Pfam" id="PF02210">
    <property type="entry name" value="Laminin_G_2"/>
    <property type="match status" value="5"/>
</dbReference>
<dbReference type="Pfam" id="PF00052">
    <property type="entry name" value="Laminin_B"/>
    <property type="match status" value="1"/>
</dbReference>
<dbReference type="GO" id="GO:0009888">
    <property type="term" value="P:tissue development"/>
    <property type="evidence" value="ECO:0007669"/>
    <property type="project" value="TreeGrafter"/>
</dbReference>
<feature type="disulfide bond" evidence="11">
    <location>
        <begin position="574"/>
        <end position="586"/>
    </location>
</feature>
<feature type="disulfide bond" evidence="11">
    <location>
        <begin position="1849"/>
        <end position="1858"/>
    </location>
</feature>
<dbReference type="GO" id="GO:0007155">
    <property type="term" value="P:cell adhesion"/>
    <property type="evidence" value="ECO:0007669"/>
    <property type="project" value="InterPro"/>
</dbReference>
<feature type="disulfide bond" evidence="11">
    <location>
        <begin position="1526"/>
        <end position="1535"/>
    </location>
</feature>
<feature type="coiled-coil region" evidence="12">
    <location>
        <begin position="2615"/>
        <end position="2660"/>
    </location>
</feature>
<dbReference type="PROSITE" id="PS50025">
    <property type="entry name" value="LAM_G_DOMAIN"/>
    <property type="match status" value="5"/>
</dbReference>
<dbReference type="GO" id="GO:0009887">
    <property type="term" value="P:animal organ morphogenesis"/>
    <property type="evidence" value="ECO:0007669"/>
    <property type="project" value="TreeGrafter"/>
</dbReference>
<dbReference type="Pfam" id="PF24973">
    <property type="entry name" value="EGF_LMN_ATRN"/>
    <property type="match status" value="1"/>
</dbReference>
<feature type="domain" description="Laminin G" evidence="14">
    <location>
        <begin position="2893"/>
        <end position="3061"/>
    </location>
</feature>
<evidence type="ECO:0000256" key="5">
    <source>
        <dbReference type="ARBA" id="ARBA00022737"/>
    </source>
</evidence>
<dbReference type="GO" id="GO:0005201">
    <property type="term" value="F:extracellular matrix structural constituent"/>
    <property type="evidence" value="ECO:0007669"/>
    <property type="project" value="TreeGrafter"/>
</dbReference>
<feature type="domain" description="Laminin EGF-like" evidence="15">
    <location>
        <begin position="528"/>
        <end position="573"/>
    </location>
</feature>
<dbReference type="Gene3D" id="2.60.120.200">
    <property type="match status" value="5"/>
</dbReference>
<feature type="disulfide bond" evidence="11">
    <location>
        <begin position="1551"/>
        <end position="1563"/>
    </location>
</feature>
<organism evidence="18 19">
    <name type="scientific">Panagrellus redivivus</name>
    <name type="common">Microworm</name>
    <dbReference type="NCBI Taxonomy" id="6233"/>
    <lineage>
        <taxon>Eukaryota</taxon>
        <taxon>Metazoa</taxon>
        <taxon>Ecdysozoa</taxon>
        <taxon>Nematoda</taxon>
        <taxon>Chromadorea</taxon>
        <taxon>Rhabditida</taxon>
        <taxon>Tylenchina</taxon>
        <taxon>Panagrolaimomorpha</taxon>
        <taxon>Panagrolaimoidea</taxon>
        <taxon>Panagrolaimidae</taxon>
        <taxon>Panagrellus</taxon>
    </lineage>
</organism>
<evidence type="ECO:0000259" key="17">
    <source>
        <dbReference type="PROSITE" id="PS51117"/>
    </source>
</evidence>
<dbReference type="SUPFAM" id="SSF49899">
    <property type="entry name" value="Concanavalin A-like lectins/glucanases"/>
    <property type="match status" value="5"/>
</dbReference>
<feature type="disulfide bond" evidence="11">
    <location>
        <begin position="686"/>
        <end position="695"/>
    </location>
</feature>
<feature type="domain" description="Laminin EGF-like" evidence="15">
    <location>
        <begin position="1880"/>
        <end position="1937"/>
    </location>
</feature>
<comment type="subcellular location">
    <subcellularLocation>
        <location evidence="1">Secreted</location>
        <location evidence="1">Extracellular space</location>
        <location evidence="1">Extracellular matrix</location>
        <location evidence="1">Basement membrane</location>
    </subcellularLocation>
</comment>
<dbReference type="FunFam" id="2.10.25.10:FF:000034">
    <property type="entry name" value="Laminin subunit alpha 3"/>
    <property type="match status" value="1"/>
</dbReference>
<feature type="domain" description="Laminin EGF-like" evidence="15">
    <location>
        <begin position="1991"/>
        <end position="2037"/>
    </location>
</feature>
<evidence type="ECO:0000256" key="13">
    <source>
        <dbReference type="SAM" id="MobiDB-lite"/>
    </source>
</evidence>
<dbReference type="InterPro" id="IPR001791">
    <property type="entry name" value="Laminin_G"/>
</dbReference>
<evidence type="ECO:0000256" key="9">
    <source>
        <dbReference type="ARBA" id="ARBA00023292"/>
    </source>
</evidence>
<dbReference type="PRINTS" id="PR00011">
    <property type="entry name" value="EGFLAMININ"/>
</dbReference>
<keyword evidence="4" id="KW-0732">Signal</keyword>
<dbReference type="Pfam" id="PF06009">
    <property type="entry name" value="Laminin_II"/>
    <property type="match status" value="1"/>
</dbReference>
<dbReference type="FunFam" id="2.10.25.10:FF:000106">
    <property type="entry name" value="Heparan sulfate proteoglycan 2"/>
    <property type="match status" value="1"/>
</dbReference>
<dbReference type="FunFam" id="2.10.25.10:FF:000083">
    <property type="entry name" value="Laminin subunit alpha"/>
    <property type="match status" value="1"/>
</dbReference>
<feature type="disulfide bond" evidence="11">
    <location>
        <begin position="1908"/>
        <end position="1917"/>
    </location>
</feature>
<feature type="disulfide bond" evidence="11">
    <location>
        <begin position="576"/>
        <end position="593"/>
    </location>
</feature>
<feature type="domain" description="Laminin G" evidence="14">
    <location>
        <begin position="3301"/>
        <end position="3478"/>
    </location>
</feature>
<dbReference type="Proteomes" id="UP000492821">
    <property type="component" value="Unassembled WGS sequence"/>
</dbReference>
<dbReference type="InterPro" id="IPR000034">
    <property type="entry name" value="Laminin_IV"/>
</dbReference>
<evidence type="ECO:0000256" key="3">
    <source>
        <dbReference type="ARBA" id="ARBA00022530"/>
    </source>
</evidence>
<feature type="compositionally biased region" description="Low complexity" evidence="13">
    <location>
        <begin position="3259"/>
        <end position="3272"/>
    </location>
</feature>
<feature type="disulfide bond" evidence="11">
    <location>
        <begin position="641"/>
        <end position="650"/>
    </location>
</feature>
<keyword evidence="6" id="KW-0084">Basement membrane</keyword>
<feature type="disulfide bond" evidence="11">
    <location>
        <begin position="549"/>
        <end position="558"/>
    </location>
</feature>
<dbReference type="SMART" id="SM00180">
    <property type="entry name" value="EGF_Lam"/>
    <property type="match status" value="21"/>
</dbReference>
<keyword evidence="9 11" id="KW-0424">Laminin EGF-like domain</keyword>
<feature type="domain" description="Laminin EGF-like" evidence="15">
    <location>
        <begin position="666"/>
        <end position="710"/>
    </location>
</feature>
<feature type="coiled-coil region" evidence="12">
    <location>
        <begin position="2212"/>
        <end position="2246"/>
    </location>
</feature>
<feature type="disulfide bond" evidence="11">
    <location>
        <begin position="2058"/>
        <end position="2067"/>
    </location>
</feature>
<dbReference type="InterPro" id="IPR010307">
    <property type="entry name" value="Laminin_dom_II"/>
</dbReference>
<feature type="domain" description="Laminin EGF-like" evidence="15">
    <location>
        <begin position="2038"/>
        <end position="2084"/>
    </location>
</feature>
<dbReference type="CDD" id="cd02795">
    <property type="entry name" value="CBM6-CBM35-CBM36_like"/>
    <property type="match status" value="1"/>
</dbReference>
<dbReference type="CDD" id="cd00055">
    <property type="entry name" value="EGF_Lam"/>
    <property type="match status" value="21"/>
</dbReference>
<feature type="domain" description="Laminin G" evidence="14">
    <location>
        <begin position="3067"/>
        <end position="3224"/>
    </location>
</feature>
<evidence type="ECO:0000256" key="8">
    <source>
        <dbReference type="ARBA" id="ARBA00023180"/>
    </source>
</evidence>
<dbReference type="FunFam" id="2.10.25.10:FF:000209">
    <property type="entry name" value="Laminin subunit alpha 5"/>
    <property type="match status" value="1"/>
</dbReference>
<feature type="disulfide bond" evidence="11">
    <location>
        <begin position="2087"/>
        <end position="2104"/>
    </location>
</feature>
<dbReference type="SUPFAM" id="SSF57196">
    <property type="entry name" value="EGF/Laminin"/>
    <property type="match status" value="16"/>
</dbReference>
<dbReference type="SUPFAM" id="SSF57997">
    <property type="entry name" value="Tropomyosin"/>
    <property type="match status" value="1"/>
</dbReference>
<protein>
    <submittedName>
        <fullName evidence="19">Laminin subunit alpha-1</fullName>
    </submittedName>
</protein>
<feature type="domain" description="Laminin G" evidence="14">
    <location>
        <begin position="3484"/>
        <end position="3660"/>
    </location>
</feature>
<reference evidence="19" key="2">
    <citation type="submission" date="2020-10" db="UniProtKB">
        <authorList>
            <consortium name="WormBaseParasite"/>
        </authorList>
    </citation>
    <scope>IDENTIFICATION</scope>
</reference>
<evidence type="ECO:0000313" key="19">
    <source>
        <dbReference type="WBParaSite" id="Pan_g10154.t1"/>
    </source>
</evidence>
<feature type="domain" description="Laminin EGF-like" evidence="15">
    <location>
        <begin position="766"/>
        <end position="818"/>
    </location>
</feature>
<dbReference type="InterPro" id="IPR056863">
    <property type="entry name" value="LMN_ATRN_NET-like_EGF"/>
</dbReference>
<keyword evidence="18" id="KW-1185">Reference proteome</keyword>
<proteinExistence type="predicted"/>
<dbReference type="GO" id="GO:0005604">
    <property type="term" value="C:basement membrane"/>
    <property type="evidence" value="ECO:0007669"/>
    <property type="project" value="UniProtKB-SubCell"/>
</dbReference>
<dbReference type="SMART" id="SM00281">
    <property type="entry name" value="LamB"/>
    <property type="match status" value="1"/>
</dbReference>
<feature type="disulfide bond" evidence="11">
    <location>
        <begin position="620"/>
        <end position="632"/>
    </location>
</feature>
<feature type="disulfide bond" evidence="11">
    <location>
        <begin position="455"/>
        <end position="464"/>
    </location>
</feature>
<dbReference type="FunFam" id="2.10.25.10:FF:000051">
    <property type="entry name" value="Laminin subunit alpha 4"/>
    <property type="match status" value="1"/>
</dbReference>
<feature type="domain" description="Laminin EGF-like" evidence="15">
    <location>
        <begin position="1938"/>
        <end position="1990"/>
    </location>
</feature>
<feature type="domain" description="Laminin IV type A" evidence="16">
    <location>
        <begin position="1600"/>
        <end position="1795"/>
    </location>
</feature>
<dbReference type="SMART" id="SM00136">
    <property type="entry name" value="LamNT"/>
    <property type="match status" value="1"/>
</dbReference>
<dbReference type="GO" id="GO:0007411">
    <property type="term" value="P:axon guidance"/>
    <property type="evidence" value="ECO:0007669"/>
    <property type="project" value="TreeGrafter"/>
</dbReference>
<dbReference type="Pfam" id="PF00055">
    <property type="entry name" value="Laminin_N"/>
    <property type="match status" value="1"/>
</dbReference>
<comment type="caution">
    <text evidence="11">Lacks conserved residue(s) required for the propagation of feature annotation.</text>
</comment>
<feature type="disulfide bond" evidence="11">
    <location>
        <begin position="595"/>
        <end position="604"/>
    </location>
</feature>
<feature type="domain" description="Laminin EGF-like" evidence="15">
    <location>
        <begin position="574"/>
        <end position="619"/>
    </location>
</feature>
<dbReference type="FunFam" id="2.10.25.10:FF:000189">
    <property type="entry name" value="Laminin subunit alpha 2"/>
    <property type="match status" value="1"/>
</dbReference>
<feature type="disulfide bond" evidence="11">
    <location>
        <begin position="666"/>
        <end position="678"/>
    </location>
</feature>
<feature type="domain" description="Laminin EGF-like" evidence="15">
    <location>
        <begin position="1503"/>
        <end position="1550"/>
    </location>
</feature>
<evidence type="ECO:0000256" key="1">
    <source>
        <dbReference type="ARBA" id="ARBA00004302"/>
    </source>
</evidence>
<dbReference type="GO" id="GO:0040017">
    <property type="term" value="P:positive regulation of locomotion"/>
    <property type="evidence" value="ECO:0007669"/>
    <property type="project" value="UniProtKB-ARBA"/>
</dbReference>
<feature type="disulfide bond" evidence="11">
    <location>
        <begin position="736"/>
        <end position="745"/>
    </location>
</feature>
<feature type="domain" description="Laminin N-terminal" evidence="17">
    <location>
        <begin position="22"/>
        <end position="305"/>
    </location>
</feature>
<feature type="disulfide bond" evidence="11">
    <location>
        <begin position="789"/>
        <end position="798"/>
    </location>
</feature>
<evidence type="ECO:0000256" key="7">
    <source>
        <dbReference type="ARBA" id="ARBA00023157"/>
    </source>
</evidence>
<feature type="disulfide bond" evidence="11">
    <location>
        <begin position="1433"/>
        <end position="1442"/>
    </location>
</feature>
<dbReference type="FunFam" id="2.10.25.10:FF:000069">
    <property type="entry name" value="Laminin subunit alpha 1"/>
    <property type="match status" value="1"/>
</dbReference>
<feature type="domain" description="Laminin EGF-like" evidence="15">
    <location>
        <begin position="1830"/>
        <end position="1879"/>
    </location>
</feature>
<dbReference type="PROSITE" id="PS51117">
    <property type="entry name" value="LAMININ_NTER"/>
    <property type="match status" value="1"/>
</dbReference>
<evidence type="ECO:0000259" key="15">
    <source>
        <dbReference type="PROSITE" id="PS50027"/>
    </source>
</evidence>
<feature type="disulfide bond" evidence="11">
    <location>
        <begin position="1412"/>
        <end position="1424"/>
    </location>
</feature>
<dbReference type="WBParaSite" id="Pan_g10154.t1">
    <property type="protein sequence ID" value="Pan_g10154.t1"/>
    <property type="gene ID" value="Pan_g10154"/>
</dbReference>
<feature type="disulfide bond" evidence="11">
    <location>
        <begin position="1974"/>
        <end position="1988"/>
    </location>
</feature>
<feature type="region of interest" description="Disordered" evidence="13">
    <location>
        <begin position="3259"/>
        <end position="3281"/>
    </location>
</feature>
<dbReference type="InterPro" id="IPR050440">
    <property type="entry name" value="Laminin/Netrin_ECM"/>
</dbReference>
<keyword evidence="12" id="KW-0175">Coiled coil</keyword>
<evidence type="ECO:0000259" key="16">
    <source>
        <dbReference type="PROSITE" id="PS51115"/>
    </source>
</evidence>
<dbReference type="PROSITE" id="PS51115">
    <property type="entry name" value="LAMININ_IVA"/>
    <property type="match status" value="1"/>
</dbReference>
<keyword evidence="5" id="KW-0677">Repeat</keyword>
<evidence type="ECO:0000256" key="6">
    <source>
        <dbReference type="ARBA" id="ARBA00022869"/>
    </source>
</evidence>
<dbReference type="PANTHER" id="PTHR10574">
    <property type="entry name" value="NETRIN/LAMININ-RELATED"/>
    <property type="match status" value="1"/>
</dbReference>
<feature type="domain" description="Laminin EGF-like" evidence="15">
    <location>
        <begin position="1551"/>
        <end position="1601"/>
    </location>
</feature>
<dbReference type="PANTHER" id="PTHR10574:SF406">
    <property type="entry name" value="LAMININ SUBUNIT ALPHA 5"/>
    <property type="match status" value="1"/>
</dbReference>
<dbReference type="FunFam" id="2.10.25.10:FF:000407">
    <property type="entry name" value="Laminin subunit alpha-3"/>
    <property type="match status" value="1"/>
</dbReference>
<dbReference type="FunFam" id="2.10.25.10:FF:000011">
    <property type="entry name" value="Cadherin EGF LAG seven-pass G-type receptor"/>
    <property type="match status" value="2"/>
</dbReference>
<name>A0A7E4ULG0_PANRE</name>
<dbReference type="InterPro" id="IPR013320">
    <property type="entry name" value="ConA-like_dom_sf"/>
</dbReference>
<feature type="domain" description="Laminin EGF-like" evidence="15">
    <location>
        <begin position="1412"/>
        <end position="1457"/>
    </location>
</feature>
<evidence type="ECO:0000313" key="18">
    <source>
        <dbReference type="Proteomes" id="UP000492821"/>
    </source>
</evidence>
<accession>A0A7E4ULG0</accession>
<dbReference type="InterPro" id="IPR008211">
    <property type="entry name" value="Laminin_N"/>
</dbReference>
<evidence type="ECO:0000256" key="10">
    <source>
        <dbReference type="ARBA" id="ARBA00065619"/>
    </source>
</evidence>
<feature type="domain" description="Laminin G" evidence="14">
    <location>
        <begin position="2693"/>
        <end position="2878"/>
    </location>
</feature>
<evidence type="ECO:0000256" key="12">
    <source>
        <dbReference type="SAM" id="Coils"/>
    </source>
</evidence>
<dbReference type="FunFam" id="2.10.25.10:FF:000388">
    <property type="entry name" value="Laminin subunit alpha"/>
    <property type="match status" value="1"/>
</dbReference>
<sequence length="3663" mass="403335">MAIGAKAEQFRLNRSATIHLPGPTPRHESDITVAAISSNSFCRSRGTCTTNAKLGLWPNDPCVTHMRRSQWTANSGDLLLNCSADTQDDPSTMRQAKEKQTFIQGGQNCDFCQANSSYAHPASNMVDGTTQWWQSPPLSRGIKYNEVNITIDLEQEFHVASVWIQMANSPRPGTWILERSTDYGVTYTPWQYFAGSPAECSRRFGTASLRPIDKDDSVICTHEYSRIHPMEHGEILINLIENRPSHQNFSLSPVLQEFTRATNVRLRLLRTKTLQGHLMDLNEKDDPTVTRRYFYAIKEIYMHGRCICNGHADTCDILDVNRPRKLLCRCAHNTCGDSCDQCCPGFVQKKWKSARDEPNFQCERCNCHGHSEQCEYDADLDKNKQSIDIHGNLSGGGRCLNCRDFTAGVNCETCVDGYFRPAGVPRNQTDACRPCQCDPTKHNGKCAAETGKCECLPQFTGENCDQCAHGYYDPPECKPCQCHVNGTNGDVCLAAEDDQCPCKDNYGGKYCDECAAGFTNITAGCTGCICDETGASSKECNKTSGQCECKHNFGGLACDSCAKGFYNHPTCESCDCDPSGTEGDVCDTQSGQCLCKPGFAGKRCDQCDENYYGYPNCKPCDCDGSGSQSPTCDIKTGECPCFGNFTGRTCDKCAAGYYNYPSCLSCDCVQAGSKGLTCDSDGQCYCHDNFIGKHCDRCKHNHYNFPICEECNCDPNGVASSFAGCDKVAPGELCTCKDNVEGRTCNQCKPTFWDLRRHHPTGCIDCACNATGTVSLLNSCDQASGQCACKRFVAGQKCDQCADGFFQMNPHSHVGCEPCNCDVGGSLGQSCNVHTGQCRCRARVEGLKCDEPMKNHYFPSLWHMQYEAEDATLPNGKPVRYAIDQAAFPDFSYKGFAVFSPIQKEIHLDVDVRRSSMYKLLLHYINPTSVPIDLAVSVTPLGTATSDFQQNATGVLPVGEGAFTAQVSDEQKPFILNPGRWRIALSTDKRLFLDYIVLLPAEYYNAPLLSETVSQPCLAKQDPGELCIDLLYPPLPAATRVDATSPDNFKQVDIDGNESELPNVSVDDLPETIGQALQVESDNTSKIIRVNLTVPEDGNYHVVLEYYNLEQYNSPLRTQVFQGEEVVGTGNVVINHCPYATFCRELLSVGGVAASLPLKASPPEAVLEFTVQPNHRFGIVNLNLVKDDQWRDELLNQNEVCIRLDGVCEGLYYQPASNAIVTEAESGPNVNNSIQGDKLPFNIDDGQNVQIVSLDNVQSTVEVSGVVPQPGHYVFVVHYYNPDNNKVNVDVMVQNDRFADTSFRYCPSVTGCRTVVYDKQGTDNNQFYIEDKYTLTFYYNQNQKDPIYIDSVTAIPHHYYRENILKPKAIHKSTEFLDNCSENNFKNGNTSSLCKDKIFSLTTDFNGAALSCECNHLGSTDFCCEDFGGQCKCKPNIIGRKCDRCAAGFYDFPNCLKCKCGLNQQCDERTGQCFCPHYVEGQTCDKCVSNAFGYDPLIGCQLCGCHPDGSENGILRCDADSGQCLCKDNVGGRQCDRCLPGYHSFPHCYPCQCNTEGTTEAICDPDTAQCLCKKNVQGQRCEQCVGGTFFLSANDIDGCSDCYCFGVTDRCTSSNLPVDIITFDDQSWTTDDVDANITGFRGVVTYNANPESPKKNVYFIRKFKDVDHTASYGLSLSFIVASFKGANDTGRSNNNADVILNTKDEKLEFWSYVQPANAEERFSVKVPLLPNGWSTPSGEPVSRSQFMNVLRNLESIGIKASYYDEPSKAILEQFEIEVAGNMSYQNPIIAKSVEHCYCPAPYTGSSCQYCSKGYYRVKSDGVQGSACVPCNCHSHSGECDADTGVCLDCGNNTEGEHCERCLPGYYGNATNGSPYACQACPCPYATAANNFALSCVVSEYGSIEKCNCRPGFTGERCETCDIGFYGNPSEWGGSCDPCYCNDNNNLTEYGSCHPVSGDCAQCNGNTDGRHCEICKQWYYGDAIDAKNCTECSCNQCGSNQCDNFSGTCECQPNVEGENCDKCVENAWGFDSCQGCRMCNCAAAASNTQCDAKTGQCACMPGTDGQYCQHCKHGFWNYGPEGCKKCDCEADLSMGTVCDINTGQCHCQEGASGPRCDTCIAGFLRIPTLGCRQCDECVFALDAEIDGLNIAADALSSTLANVSSVALTGSRLHKINKVVEQFKPRIELIQSVNSEDSVLKNLSSLAEVAFNEASSIELSAARLNEQIDALQQRLNEANEETNNLRSDTRDLFGVAQSVVDSINRMASEFETRPPITNKEALITEAEDIVEKLRQSGLEEELKILEKNLNDTEKLQEKIQDRNFDVAEQDAHLANLTARLDGLRNLTHQFTTELKGVNTTAQEASEKVDKLPFFELKSLVSGIEKDVYALEEVIAGHEDQAKNIVDVVAQIRDLQESINTELPNLVKATEEAKTLVSTQIRLRRAVFELNETDVTAKLAEIERKAQALQGIYDAARLEAYSMVDASHIYEDLVVALNAARNSSAEAIATAHSANSDALGITDSVNEVSATSNALKSNASELENSVKESVDQRANLEERLKALDPTIQQVQELVKSHEKELEEVKRIRTEQERVEKILNLIDQVNSTVDDLTPKIAEIKDRLNNILETENEIVQARDNSKAQLEEANRDIPVFREKLVALEKRLDKNENTAGDYLSRIAALKEKIALARDKTNMIKLSAHFEPSSHLELPLPNTANDVSAYTEIRFFFRTPRDTGSVLYLGNEERKNSSEYIAFVVDEGKPKLIMNLGDGESAGVLDVTVNDNQWREVIIRRAARNAVVEISKPQSDETASQNEVEVAGPKSVLNLDDESHRILLGGFPENFNIPSVLPTNSFNGDIDNLRVNGMLIGLWNGKKTGNVLGAPHRPLVAYEASEEKAVSFNGHGYLQLDVSSSWNLRKRTVIMLSFMSYSPDGLLFFVGKDHDHLVVELSGGFVSLSFDLGSGVRRIKSNNGTYNNGKMHTIQINRNERHAKLIVDSNDIVEGESPGTMFEMSISDSIYLGGLPQEVNARFTVQPLRGCLKNLKIDSDYANLGQYSAAKGIQPSCPYTLVRTASLISERAQLTVPKLAAKDKFDLSLRFRTQQTPAHIVSVLSAENEDLLHAFFENGEVVVGINGDDEELRLKYPSAEEGNWHSLHLSRTGTELEATLDDITNKSINVGGFTPSDNLRVQLGKQEDRHFVGCLADLVWNGHIVNFADSVSNEVKLTECTVNALAPSNMTSSEETEIANDENVIVNPMDLPTEAPVTAETTTTTPETTTRKVGQTRPEGSCALLTVPYGEREDSVGYRFGTERGSRLEYDKTPSALDRNAIFSIQLRALSTNGFIFFISNEKQTEFITLYLNNGFVHFLFGQPNNNVHLISTTNVLDTEWHTVRVEREGSSASLFVDDVHEANNGSAGLEDFEVQPPLYVGGLSKESVPIRSKIFNARKEVPIRSEFSGCLRDFKINGRKLDNPSLETGVVPCSTVTESGVYFGSNGGYAVLDNEFASSQDFAFELEVRPRTKNGVLLSVGVLEYATLQLVNGSVVFSVNIGNGNYNVSSNQNLENAICDGHWHHIKVTLKKTIITISIDQRSAMTFIKRGIDVISKDPLYLGGMPKDKKLPGIIATDPYVGCIRNVILKKSKDSPIAYELGSLPVYGDVSKTSCPLN</sequence>
<evidence type="ECO:0000256" key="11">
    <source>
        <dbReference type="PROSITE-ProRule" id="PRU00460"/>
    </source>
</evidence>
<dbReference type="PROSITE" id="PS50027">
    <property type="entry name" value="EGF_LAM_2"/>
    <property type="match status" value="16"/>
</dbReference>
<evidence type="ECO:0000256" key="4">
    <source>
        <dbReference type="ARBA" id="ARBA00022729"/>
    </source>
</evidence>
<feature type="coiled-coil region" evidence="12">
    <location>
        <begin position="2522"/>
        <end position="2591"/>
    </location>
</feature>
<dbReference type="Pfam" id="PF00053">
    <property type="entry name" value="EGF_laminin"/>
    <property type="match status" value="19"/>
</dbReference>
<evidence type="ECO:0000256" key="2">
    <source>
        <dbReference type="ARBA" id="ARBA00022525"/>
    </source>
</evidence>
<dbReference type="GO" id="GO:0016477">
    <property type="term" value="P:cell migration"/>
    <property type="evidence" value="ECO:0007669"/>
    <property type="project" value="UniProtKB-ARBA"/>
</dbReference>
<dbReference type="SMART" id="SM00282">
    <property type="entry name" value="LamG"/>
    <property type="match status" value="5"/>
</dbReference>
<comment type="subunit">
    <text evidence="10">Laminin is a complex glycoprotein, consisting of three different polypeptide chains (alpha, beta, gamma), which are bound to each other by disulfide bonds into a cross-shaped molecule comprising one long and three short arms with globules at each end.</text>
</comment>
<keyword evidence="7 11" id="KW-1015">Disulfide bond</keyword>
<feature type="disulfide bond" evidence="11">
    <location>
        <begin position="528"/>
        <end position="540"/>
    </location>
</feature>
<feature type="coiled-coil region" evidence="12">
    <location>
        <begin position="2274"/>
        <end position="2344"/>
    </location>
</feature>
<dbReference type="InterPro" id="IPR000742">
    <property type="entry name" value="EGF"/>
</dbReference>